<feature type="transmembrane region" description="Helical" evidence="7">
    <location>
        <begin position="266"/>
        <end position="287"/>
    </location>
</feature>
<keyword evidence="3 7" id="KW-0812">Transmembrane</keyword>
<evidence type="ECO:0000256" key="5">
    <source>
        <dbReference type="ARBA" id="ARBA00023136"/>
    </source>
</evidence>
<feature type="transmembrane region" description="Helical" evidence="7">
    <location>
        <begin position="126"/>
        <end position="145"/>
    </location>
</feature>
<organism evidence="9 10">
    <name type="scientific">Aliiroseovarius pelagivivens</name>
    <dbReference type="NCBI Taxonomy" id="1639690"/>
    <lineage>
        <taxon>Bacteria</taxon>
        <taxon>Pseudomonadati</taxon>
        <taxon>Pseudomonadota</taxon>
        <taxon>Alphaproteobacteria</taxon>
        <taxon>Rhodobacterales</taxon>
        <taxon>Paracoccaceae</taxon>
        <taxon>Aliiroseovarius</taxon>
    </lineage>
</organism>
<dbReference type="PANTHER" id="PTHR32322">
    <property type="entry name" value="INNER MEMBRANE TRANSPORTER"/>
    <property type="match status" value="1"/>
</dbReference>
<feature type="transmembrane region" description="Helical" evidence="7">
    <location>
        <begin position="33"/>
        <end position="53"/>
    </location>
</feature>
<evidence type="ECO:0000259" key="8">
    <source>
        <dbReference type="Pfam" id="PF00892"/>
    </source>
</evidence>
<dbReference type="InterPro" id="IPR037185">
    <property type="entry name" value="EmrE-like"/>
</dbReference>
<accession>A0A2R8AJ06</accession>
<feature type="compositionally biased region" description="Basic and acidic residues" evidence="6">
    <location>
        <begin position="297"/>
        <end position="307"/>
    </location>
</feature>
<feature type="domain" description="EamA" evidence="8">
    <location>
        <begin position="152"/>
        <end position="280"/>
    </location>
</feature>
<evidence type="ECO:0000256" key="1">
    <source>
        <dbReference type="ARBA" id="ARBA00004141"/>
    </source>
</evidence>
<dbReference type="PANTHER" id="PTHR32322:SF2">
    <property type="entry name" value="EAMA DOMAIN-CONTAINING PROTEIN"/>
    <property type="match status" value="1"/>
</dbReference>
<evidence type="ECO:0000313" key="9">
    <source>
        <dbReference type="EMBL" id="SPF76008.1"/>
    </source>
</evidence>
<keyword evidence="5 7" id="KW-0472">Membrane</keyword>
<dbReference type="Pfam" id="PF00892">
    <property type="entry name" value="EamA"/>
    <property type="match status" value="2"/>
</dbReference>
<evidence type="ECO:0000256" key="2">
    <source>
        <dbReference type="ARBA" id="ARBA00007362"/>
    </source>
</evidence>
<protein>
    <recommendedName>
        <fullName evidence="8">EamA domain-containing protein</fullName>
    </recommendedName>
</protein>
<evidence type="ECO:0000256" key="7">
    <source>
        <dbReference type="SAM" id="Phobius"/>
    </source>
</evidence>
<reference evidence="10" key="1">
    <citation type="submission" date="2018-03" db="EMBL/GenBank/DDBJ databases">
        <authorList>
            <person name="Rodrigo-Torres L."/>
            <person name="Arahal R. D."/>
            <person name="Lucena T."/>
        </authorList>
    </citation>
    <scope>NUCLEOTIDE SEQUENCE [LARGE SCALE GENOMIC DNA]</scope>
    <source>
        <strain evidence="10">CECT 8811</strain>
    </source>
</reference>
<dbReference type="RefSeq" id="WP_181363693.1">
    <property type="nucleotide sequence ID" value="NZ_OMOI01000001.1"/>
</dbReference>
<feature type="region of interest" description="Disordered" evidence="6">
    <location>
        <begin position="297"/>
        <end position="320"/>
    </location>
</feature>
<feature type="transmembrane region" description="Helical" evidence="7">
    <location>
        <begin position="210"/>
        <end position="233"/>
    </location>
</feature>
<feature type="transmembrane region" description="Helical" evidence="7">
    <location>
        <begin position="92"/>
        <end position="114"/>
    </location>
</feature>
<dbReference type="Proteomes" id="UP000244911">
    <property type="component" value="Unassembled WGS sequence"/>
</dbReference>
<dbReference type="SUPFAM" id="SSF103481">
    <property type="entry name" value="Multidrug resistance efflux transporter EmrE"/>
    <property type="match status" value="2"/>
</dbReference>
<feature type="transmembrane region" description="Helical" evidence="7">
    <location>
        <begin position="181"/>
        <end position="198"/>
    </location>
</feature>
<dbReference type="AlphaFoldDB" id="A0A2R8AJ06"/>
<feature type="transmembrane region" description="Helical" evidence="7">
    <location>
        <begin position="240"/>
        <end position="260"/>
    </location>
</feature>
<keyword evidence="4 7" id="KW-1133">Transmembrane helix</keyword>
<comment type="subcellular location">
    <subcellularLocation>
        <location evidence="1">Membrane</location>
        <topology evidence="1">Multi-pass membrane protein</topology>
    </subcellularLocation>
</comment>
<evidence type="ECO:0000256" key="3">
    <source>
        <dbReference type="ARBA" id="ARBA00022692"/>
    </source>
</evidence>
<name>A0A2R8AJ06_9RHOB</name>
<proteinExistence type="inferred from homology"/>
<comment type="similarity">
    <text evidence="2">Belongs to the EamA transporter family.</text>
</comment>
<gene>
    <name evidence="9" type="ORF">ALP8811_01004</name>
</gene>
<dbReference type="EMBL" id="OMOI01000001">
    <property type="protein sequence ID" value="SPF76008.1"/>
    <property type="molecule type" value="Genomic_DNA"/>
</dbReference>
<evidence type="ECO:0000256" key="6">
    <source>
        <dbReference type="SAM" id="MobiDB-lite"/>
    </source>
</evidence>
<feature type="transmembrane region" description="Helical" evidence="7">
    <location>
        <begin position="151"/>
        <end position="169"/>
    </location>
</feature>
<evidence type="ECO:0000313" key="10">
    <source>
        <dbReference type="Proteomes" id="UP000244911"/>
    </source>
</evidence>
<dbReference type="InterPro" id="IPR050638">
    <property type="entry name" value="AA-Vitamin_Transporters"/>
</dbReference>
<keyword evidence="10" id="KW-1185">Reference proteome</keyword>
<dbReference type="GO" id="GO:0016020">
    <property type="term" value="C:membrane"/>
    <property type="evidence" value="ECO:0007669"/>
    <property type="project" value="UniProtKB-SubCell"/>
</dbReference>
<evidence type="ECO:0000256" key="4">
    <source>
        <dbReference type="ARBA" id="ARBA00022989"/>
    </source>
</evidence>
<dbReference type="InterPro" id="IPR000620">
    <property type="entry name" value="EamA_dom"/>
</dbReference>
<sequence length="320" mass="33892">MSLLHWALIAMIGTIFGASFALNEVLLDEFGPLTISMLRVCVGAAGCWAWAIASRKPMRLDLSTLIAVVAFGFFQFAMPFAVLPLAQGQITSSVAGIANAMTPVMVVIVSHFWIGGEKATLRKSIGVGLGMVGTVILLTGGPEIGISDWRFALLAMTAPLSYAVGLNIVTKLKSIDPVVTTTWAMTGGAFLITPFALVTDGVPHATDPSVLTSVAFFGIGLTTLPFLMMFTILPRVGATNLSLVTFVAPVSALTIGAFALHEPTGTSQFAGLTLIMLALVTLDGRLLGRLSRLEKSRPQQGRLDRPHQSVITAHSRKTEN</sequence>
<feature type="domain" description="EamA" evidence="8">
    <location>
        <begin position="8"/>
        <end position="138"/>
    </location>
</feature>
<feature type="transmembrane region" description="Helical" evidence="7">
    <location>
        <begin position="65"/>
        <end position="86"/>
    </location>
</feature>